<accession>A0A9P7Z9N3</accession>
<dbReference type="PANTHER" id="PTHR28207:SF1">
    <property type="entry name" value="ATP SYNTHASE SUBUNIT H, MITOCHONDRIAL"/>
    <property type="match status" value="1"/>
</dbReference>
<proteinExistence type="predicted"/>
<name>A0A9P7Z9N3_9HELO</name>
<comment type="caution">
    <text evidence="2">The sequence shown here is derived from an EMBL/GenBank/DDBJ whole genome shotgun (WGS) entry which is preliminary data.</text>
</comment>
<sequence>MFAQTIRASRYTIVRVARPQTITRRTFITPTALRQADLVQDLYLKELKAYKTPVVKASDSEGHVQKFSAPKTPESPEETDIANELKAYEAMTVETEGQAEGGAVADAGENWFEDPEVEEHDTKH</sequence>
<keyword evidence="3" id="KW-1185">Reference proteome</keyword>
<feature type="region of interest" description="Disordered" evidence="1">
    <location>
        <begin position="98"/>
        <end position="124"/>
    </location>
</feature>
<evidence type="ECO:0000256" key="1">
    <source>
        <dbReference type="SAM" id="MobiDB-lite"/>
    </source>
</evidence>
<organism evidence="2 3">
    <name type="scientific">Calycina marina</name>
    <dbReference type="NCBI Taxonomy" id="1763456"/>
    <lineage>
        <taxon>Eukaryota</taxon>
        <taxon>Fungi</taxon>
        <taxon>Dikarya</taxon>
        <taxon>Ascomycota</taxon>
        <taxon>Pezizomycotina</taxon>
        <taxon>Leotiomycetes</taxon>
        <taxon>Helotiales</taxon>
        <taxon>Pezizellaceae</taxon>
        <taxon>Calycina</taxon>
    </lineage>
</organism>
<dbReference type="Pfam" id="PF10775">
    <property type="entry name" value="ATP_sub_h"/>
    <property type="match status" value="1"/>
</dbReference>
<feature type="compositionally biased region" description="Acidic residues" evidence="1">
    <location>
        <begin position="111"/>
        <end position="124"/>
    </location>
</feature>
<protein>
    <submittedName>
        <fullName evidence="2">ATP synthase H chain mitochondrial</fullName>
    </submittedName>
</protein>
<dbReference type="Proteomes" id="UP000887226">
    <property type="component" value="Unassembled WGS sequence"/>
</dbReference>
<dbReference type="OrthoDB" id="274752at2759"/>
<dbReference type="AlphaFoldDB" id="A0A9P7Z9N3"/>
<evidence type="ECO:0000313" key="3">
    <source>
        <dbReference type="Proteomes" id="UP000887226"/>
    </source>
</evidence>
<dbReference type="InterPro" id="IPR019711">
    <property type="entry name" value="ATP_synth_F0_suH"/>
</dbReference>
<gene>
    <name evidence="2" type="ORF">BJ878DRAFT_106002</name>
</gene>
<evidence type="ECO:0000313" key="2">
    <source>
        <dbReference type="EMBL" id="KAG9247989.1"/>
    </source>
</evidence>
<dbReference type="EMBL" id="MU253758">
    <property type="protein sequence ID" value="KAG9247989.1"/>
    <property type="molecule type" value="Genomic_DNA"/>
</dbReference>
<dbReference type="PANTHER" id="PTHR28207">
    <property type="entry name" value="ATP SYNTHASE SUBUNIT H, MITOCHONDRIAL"/>
    <property type="match status" value="1"/>
</dbReference>
<reference evidence="2" key="1">
    <citation type="journal article" date="2021" name="IMA Fungus">
        <title>Genomic characterization of three marine fungi, including Emericellopsis atlantica sp. nov. with signatures of a generalist lifestyle and marine biomass degradation.</title>
        <authorList>
            <person name="Hagestad O.C."/>
            <person name="Hou L."/>
            <person name="Andersen J.H."/>
            <person name="Hansen E.H."/>
            <person name="Altermark B."/>
            <person name="Li C."/>
            <person name="Kuhnert E."/>
            <person name="Cox R.J."/>
            <person name="Crous P.W."/>
            <person name="Spatafora J.W."/>
            <person name="Lail K."/>
            <person name="Amirebrahimi M."/>
            <person name="Lipzen A."/>
            <person name="Pangilinan J."/>
            <person name="Andreopoulos W."/>
            <person name="Hayes R.D."/>
            <person name="Ng V."/>
            <person name="Grigoriev I.V."/>
            <person name="Jackson S.A."/>
            <person name="Sutton T.D.S."/>
            <person name="Dobson A.D.W."/>
            <person name="Rama T."/>
        </authorList>
    </citation>
    <scope>NUCLEOTIDE SEQUENCE</scope>
    <source>
        <strain evidence="2">TRa3180A</strain>
    </source>
</reference>
<dbReference type="GO" id="GO:0046933">
    <property type="term" value="F:proton-transporting ATP synthase activity, rotational mechanism"/>
    <property type="evidence" value="ECO:0007669"/>
    <property type="project" value="TreeGrafter"/>
</dbReference>
<feature type="region of interest" description="Disordered" evidence="1">
    <location>
        <begin position="56"/>
        <end position="78"/>
    </location>
</feature>